<sequence>MFGMFAPLSPDMEKLALDAMEASMALTSIRYSPAERVVFRIKTLGDFLKRVDEDIKALDPMSDDKEITDRLANLFEAKGRISEAISQYTVLRGETWARASAAQPPPGGDKGKGREIDPAAAQAEADAFDAYIEKKMNQIESPRDRHYVDTLEYRGVITRPKHMPVLEDMLESMKAQRIAREKAQADARREAARREAASRPGGDSEDDDDGSTTPTGEKMGRPPSFGLPSPEEMFAKIMKITGRPLPEFT</sequence>
<feature type="region of interest" description="Disordered" evidence="1">
    <location>
        <begin position="177"/>
        <end position="249"/>
    </location>
</feature>
<gene>
    <name evidence="2" type="ORF">D9611_010784</name>
</gene>
<comment type="caution">
    <text evidence="2">The sequence shown here is derived from an EMBL/GenBank/DDBJ whole genome shotgun (WGS) entry which is preliminary data.</text>
</comment>
<accession>A0A8H5BDN2</accession>
<protein>
    <submittedName>
        <fullName evidence="2">Uncharacterized protein</fullName>
    </submittedName>
</protein>
<dbReference type="Proteomes" id="UP000541558">
    <property type="component" value="Unassembled WGS sequence"/>
</dbReference>
<proteinExistence type="predicted"/>
<evidence type="ECO:0000256" key="1">
    <source>
        <dbReference type="SAM" id="MobiDB-lite"/>
    </source>
</evidence>
<feature type="compositionally biased region" description="Basic and acidic residues" evidence="1">
    <location>
        <begin position="178"/>
        <end position="197"/>
    </location>
</feature>
<organism evidence="2 3">
    <name type="scientific">Ephemerocybe angulata</name>
    <dbReference type="NCBI Taxonomy" id="980116"/>
    <lineage>
        <taxon>Eukaryota</taxon>
        <taxon>Fungi</taxon>
        <taxon>Dikarya</taxon>
        <taxon>Basidiomycota</taxon>
        <taxon>Agaricomycotina</taxon>
        <taxon>Agaricomycetes</taxon>
        <taxon>Agaricomycetidae</taxon>
        <taxon>Agaricales</taxon>
        <taxon>Agaricineae</taxon>
        <taxon>Psathyrellaceae</taxon>
        <taxon>Ephemerocybe</taxon>
    </lineage>
</organism>
<dbReference type="AlphaFoldDB" id="A0A8H5BDN2"/>
<keyword evidence="3" id="KW-1185">Reference proteome</keyword>
<dbReference type="EMBL" id="JAACJK010000169">
    <property type="protein sequence ID" value="KAF5320543.1"/>
    <property type="molecule type" value="Genomic_DNA"/>
</dbReference>
<dbReference type="OrthoDB" id="10323903at2759"/>
<reference evidence="2 3" key="1">
    <citation type="journal article" date="2020" name="ISME J.">
        <title>Uncovering the hidden diversity of litter-decomposition mechanisms in mushroom-forming fungi.</title>
        <authorList>
            <person name="Floudas D."/>
            <person name="Bentzer J."/>
            <person name="Ahren D."/>
            <person name="Johansson T."/>
            <person name="Persson P."/>
            <person name="Tunlid A."/>
        </authorList>
    </citation>
    <scope>NUCLEOTIDE SEQUENCE [LARGE SCALE GENOMIC DNA]</scope>
    <source>
        <strain evidence="2 3">CBS 175.51</strain>
    </source>
</reference>
<evidence type="ECO:0000313" key="3">
    <source>
        <dbReference type="Proteomes" id="UP000541558"/>
    </source>
</evidence>
<name>A0A8H5BDN2_9AGAR</name>
<evidence type="ECO:0000313" key="2">
    <source>
        <dbReference type="EMBL" id="KAF5320543.1"/>
    </source>
</evidence>